<proteinExistence type="predicted"/>
<evidence type="ECO:0000313" key="6">
    <source>
        <dbReference type="Proteomes" id="UP000193642"/>
    </source>
</evidence>
<evidence type="ECO:0000256" key="3">
    <source>
        <dbReference type="SAM" id="Phobius"/>
    </source>
</evidence>
<sequence>MNQPPSSQTFTHLRTASYIQQSQLRSQLSLAAIPVRQSTPSPPLRRSPPPRAPSTTTVPTDFEFEYIYVHSEDCQCGWGVGTLVPETTANNTVCHFPHPDLTCPLCFSVFRRIRQTKCCKKVVCVACIHRWTCHSIPPRSAVLHNSRSMGSCPFCRSSMVSEQVLEPLLDVQRDLDSLLVACPFGLDSSATESCCGWIGSRGSLREHLKTECQGVRVHFKQDAQVDQILAYMEPGETVDTCMHPFCIRLRERSLMMQQQQQALGMNGLYLHPAANNQVVVRRPIQGIPLFLAHLLQDWGVPMGPFVARMDIQMDVPEFMDFERPPVGVRYVRAILLNLALFATYLMVLMLFWKVLTEL</sequence>
<evidence type="ECO:0000259" key="4">
    <source>
        <dbReference type="PROSITE" id="PS50089"/>
    </source>
</evidence>
<dbReference type="AlphaFoldDB" id="A0A1Y2CIC8"/>
<keyword evidence="3" id="KW-0472">Membrane</keyword>
<comment type="caution">
    <text evidence="5">The sequence shown here is derived from an EMBL/GenBank/DDBJ whole genome shotgun (WGS) entry which is preliminary data.</text>
</comment>
<accession>A0A1Y2CIC8</accession>
<dbReference type="Gene3D" id="3.30.40.10">
    <property type="entry name" value="Zinc/RING finger domain, C3HC4 (zinc finger)"/>
    <property type="match status" value="1"/>
</dbReference>
<dbReference type="OrthoDB" id="2157883at2759"/>
<protein>
    <recommendedName>
        <fullName evidence="4">RING-type domain-containing protein</fullName>
    </recommendedName>
</protein>
<dbReference type="InterPro" id="IPR001841">
    <property type="entry name" value="Znf_RING"/>
</dbReference>
<keyword evidence="1" id="KW-0862">Zinc</keyword>
<name>A0A1Y2CIC8_9FUNG</name>
<evidence type="ECO:0000313" key="5">
    <source>
        <dbReference type="EMBL" id="ORY46800.1"/>
    </source>
</evidence>
<evidence type="ECO:0000256" key="2">
    <source>
        <dbReference type="SAM" id="MobiDB-lite"/>
    </source>
</evidence>
<reference evidence="5 6" key="1">
    <citation type="submission" date="2016-07" db="EMBL/GenBank/DDBJ databases">
        <title>Pervasive Adenine N6-methylation of Active Genes in Fungi.</title>
        <authorList>
            <consortium name="DOE Joint Genome Institute"/>
            <person name="Mondo S.J."/>
            <person name="Dannebaum R.O."/>
            <person name="Kuo R.C."/>
            <person name="Labutti K."/>
            <person name="Haridas S."/>
            <person name="Kuo A."/>
            <person name="Salamov A."/>
            <person name="Ahrendt S.R."/>
            <person name="Lipzen A."/>
            <person name="Sullivan W."/>
            <person name="Andreopoulos W.B."/>
            <person name="Clum A."/>
            <person name="Lindquist E."/>
            <person name="Daum C."/>
            <person name="Ramamoorthy G.K."/>
            <person name="Gryganskyi A."/>
            <person name="Culley D."/>
            <person name="Magnuson J.K."/>
            <person name="James T.Y."/>
            <person name="O'Malley M.A."/>
            <person name="Stajich J.E."/>
            <person name="Spatafora J.W."/>
            <person name="Visel A."/>
            <person name="Grigoriev I.V."/>
        </authorList>
    </citation>
    <scope>NUCLEOTIDE SEQUENCE [LARGE SCALE GENOMIC DNA]</scope>
    <source>
        <strain evidence="5 6">JEL800</strain>
    </source>
</reference>
<dbReference type="PROSITE" id="PS50089">
    <property type="entry name" value="ZF_RING_2"/>
    <property type="match status" value="1"/>
</dbReference>
<dbReference type="SUPFAM" id="SSF57850">
    <property type="entry name" value="RING/U-box"/>
    <property type="match status" value="1"/>
</dbReference>
<evidence type="ECO:0000256" key="1">
    <source>
        <dbReference type="PROSITE-ProRule" id="PRU00175"/>
    </source>
</evidence>
<feature type="compositionally biased region" description="Pro residues" evidence="2">
    <location>
        <begin position="40"/>
        <end position="52"/>
    </location>
</feature>
<organism evidence="5 6">
    <name type="scientific">Rhizoclosmatium globosum</name>
    <dbReference type="NCBI Taxonomy" id="329046"/>
    <lineage>
        <taxon>Eukaryota</taxon>
        <taxon>Fungi</taxon>
        <taxon>Fungi incertae sedis</taxon>
        <taxon>Chytridiomycota</taxon>
        <taxon>Chytridiomycota incertae sedis</taxon>
        <taxon>Chytridiomycetes</taxon>
        <taxon>Chytridiales</taxon>
        <taxon>Chytriomycetaceae</taxon>
        <taxon>Rhizoclosmatium</taxon>
    </lineage>
</organism>
<dbReference type="Proteomes" id="UP000193642">
    <property type="component" value="Unassembled WGS sequence"/>
</dbReference>
<feature type="region of interest" description="Disordered" evidence="2">
    <location>
        <begin position="37"/>
        <end position="58"/>
    </location>
</feature>
<feature type="domain" description="RING-type" evidence="4">
    <location>
        <begin position="103"/>
        <end position="156"/>
    </location>
</feature>
<dbReference type="InterPro" id="IPR013083">
    <property type="entry name" value="Znf_RING/FYVE/PHD"/>
</dbReference>
<keyword evidence="1" id="KW-0479">Metal-binding</keyword>
<keyword evidence="3" id="KW-0812">Transmembrane</keyword>
<dbReference type="GO" id="GO:0008270">
    <property type="term" value="F:zinc ion binding"/>
    <property type="evidence" value="ECO:0007669"/>
    <property type="project" value="UniProtKB-KW"/>
</dbReference>
<dbReference type="EMBL" id="MCGO01000015">
    <property type="protein sequence ID" value="ORY46800.1"/>
    <property type="molecule type" value="Genomic_DNA"/>
</dbReference>
<keyword evidence="3" id="KW-1133">Transmembrane helix</keyword>
<feature type="transmembrane region" description="Helical" evidence="3">
    <location>
        <begin position="333"/>
        <end position="352"/>
    </location>
</feature>
<keyword evidence="1" id="KW-0863">Zinc-finger</keyword>
<gene>
    <name evidence="5" type="ORF">BCR33DRAFT_715231</name>
</gene>
<keyword evidence="6" id="KW-1185">Reference proteome</keyword>